<dbReference type="EMBL" id="JAPHNI010000472">
    <property type="protein sequence ID" value="KAJ8110723.1"/>
    <property type="molecule type" value="Genomic_DNA"/>
</dbReference>
<accession>A0ACC2I6E4</accession>
<organism evidence="1 2">
    <name type="scientific">Boeremia exigua</name>
    <dbReference type="NCBI Taxonomy" id="749465"/>
    <lineage>
        <taxon>Eukaryota</taxon>
        <taxon>Fungi</taxon>
        <taxon>Dikarya</taxon>
        <taxon>Ascomycota</taxon>
        <taxon>Pezizomycotina</taxon>
        <taxon>Dothideomycetes</taxon>
        <taxon>Pleosporomycetidae</taxon>
        <taxon>Pleosporales</taxon>
        <taxon>Pleosporineae</taxon>
        <taxon>Didymellaceae</taxon>
        <taxon>Boeremia</taxon>
    </lineage>
</organism>
<gene>
    <name evidence="1" type="ORF">OPT61_g6506</name>
</gene>
<name>A0ACC2I6E4_9PLEO</name>
<sequence>MAPHTVHGHEGPSVSVLNDLDYPVDEPVDYSSHLSYDFNGPASWNNLQYQPTYNADPLLFAGDFTELPQSSAGTTNTDASHTGSVDSEPAATRTRRNNTANTAQENMANTAMYSCPMFKAETELQIPHSCYGLQGKVPSEVRVHLKRFHNKFAKLCRTCNKIIIDVATFNAAHGKLCNDSRPQKKGDAARAQHEALCKHYLEETIQELATHERKRDENYIEDPSQISTTQAVAVSPTFPDETLSPRPILDSLDIEQTWSIIPPPPGTSLESQQQLQAPHVEPTVNESFQTLLAPAEDGRSLVARYVSIKDPCKPGTNSSTFETSRNATPNFRWWPQTSPIVPSASVVANSSEVEQPEVVPGPPAASDAASCAIASFSSTSSTISFSHSSFSTTTSSAPSSETLRCTDCDAVFQGNYRKGNLARHCRLTHKGKKEYLCQSPDCHQAFRRSDARLKHYRKHHPDLAPLPIERRHQRRYCTDNPY</sequence>
<evidence type="ECO:0000313" key="2">
    <source>
        <dbReference type="Proteomes" id="UP001153331"/>
    </source>
</evidence>
<proteinExistence type="predicted"/>
<evidence type="ECO:0000313" key="1">
    <source>
        <dbReference type="EMBL" id="KAJ8110723.1"/>
    </source>
</evidence>
<dbReference type="Proteomes" id="UP001153331">
    <property type="component" value="Unassembled WGS sequence"/>
</dbReference>
<reference evidence="1" key="1">
    <citation type="submission" date="2022-11" db="EMBL/GenBank/DDBJ databases">
        <title>Genome Sequence of Boeremia exigua.</title>
        <authorList>
            <person name="Buettner E."/>
        </authorList>
    </citation>
    <scope>NUCLEOTIDE SEQUENCE</scope>
    <source>
        <strain evidence="1">CU02</strain>
    </source>
</reference>
<protein>
    <submittedName>
        <fullName evidence="1">Uncharacterized protein</fullName>
    </submittedName>
</protein>
<keyword evidence="2" id="KW-1185">Reference proteome</keyword>
<comment type="caution">
    <text evidence="1">The sequence shown here is derived from an EMBL/GenBank/DDBJ whole genome shotgun (WGS) entry which is preliminary data.</text>
</comment>